<dbReference type="AlphaFoldDB" id="A0A382J7T4"/>
<feature type="non-terminal residue" evidence="1">
    <location>
        <position position="166"/>
    </location>
</feature>
<gene>
    <name evidence="1" type="ORF">METZ01_LOCUS259987</name>
</gene>
<evidence type="ECO:0000313" key="1">
    <source>
        <dbReference type="EMBL" id="SVC07133.1"/>
    </source>
</evidence>
<name>A0A382J7T4_9ZZZZ</name>
<organism evidence="1">
    <name type="scientific">marine metagenome</name>
    <dbReference type="NCBI Taxonomy" id="408172"/>
    <lineage>
        <taxon>unclassified sequences</taxon>
        <taxon>metagenomes</taxon>
        <taxon>ecological metagenomes</taxon>
    </lineage>
</organism>
<dbReference type="EMBL" id="UINC01071887">
    <property type="protein sequence ID" value="SVC07133.1"/>
    <property type="molecule type" value="Genomic_DNA"/>
</dbReference>
<reference evidence="1" key="1">
    <citation type="submission" date="2018-05" db="EMBL/GenBank/DDBJ databases">
        <authorList>
            <person name="Lanie J.A."/>
            <person name="Ng W.-L."/>
            <person name="Kazmierczak K.M."/>
            <person name="Andrzejewski T.M."/>
            <person name="Davidsen T.M."/>
            <person name="Wayne K.J."/>
            <person name="Tettelin H."/>
            <person name="Glass J.I."/>
            <person name="Rusch D."/>
            <person name="Podicherti R."/>
            <person name="Tsui H.-C.T."/>
            <person name="Winkler M.E."/>
        </authorList>
    </citation>
    <scope>NUCLEOTIDE SEQUENCE</scope>
</reference>
<protein>
    <recommendedName>
        <fullName evidence="2">FecR protein domain-containing protein</fullName>
    </recommendedName>
</protein>
<proteinExistence type="predicted"/>
<evidence type="ECO:0008006" key="2">
    <source>
        <dbReference type="Google" id="ProtNLM"/>
    </source>
</evidence>
<accession>A0A382J7T4</accession>
<sequence>MFVREDAGLEAKLDSGELLRLGTLTNIALKEPRELWLHKGAILLYLPPEAAAFKLASPLTEVTVEGSGALMLGVTESGGLKAVGIHGSVDLLLSNAERQPLGAGELIFVFTEGRGFSRKVDVELATLVQTATLIRDFESPLPFLGELTKNARKQNRRIRDRYRALV</sequence>